<dbReference type="AlphaFoldDB" id="A0A8S1ISH1"/>
<organism evidence="1 2">
    <name type="scientific">Ostreobium quekettii</name>
    <dbReference type="NCBI Taxonomy" id="121088"/>
    <lineage>
        <taxon>Eukaryota</taxon>
        <taxon>Viridiplantae</taxon>
        <taxon>Chlorophyta</taxon>
        <taxon>core chlorophytes</taxon>
        <taxon>Ulvophyceae</taxon>
        <taxon>TCBD clade</taxon>
        <taxon>Bryopsidales</taxon>
        <taxon>Ostreobineae</taxon>
        <taxon>Ostreobiaceae</taxon>
        <taxon>Ostreobium</taxon>
    </lineage>
</organism>
<keyword evidence="2" id="KW-1185">Reference proteome</keyword>
<dbReference type="EMBL" id="CAJHUC010000789">
    <property type="protein sequence ID" value="CAD7698214.1"/>
    <property type="molecule type" value="Genomic_DNA"/>
</dbReference>
<reference evidence="1" key="1">
    <citation type="submission" date="2020-12" db="EMBL/GenBank/DDBJ databases">
        <authorList>
            <person name="Iha C."/>
        </authorList>
    </citation>
    <scope>NUCLEOTIDE SEQUENCE</scope>
</reference>
<evidence type="ECO:0000313" key="2">
    <source>
        <dbReference type="Proteomes" id="UP000708148"/>
    </source>
</evidence>
<sequence>MCPLGPVDRNGHGRLLPTVIWEMRVHSHVAGQEAKVVVDDSCRNWRRMRKCFVRQVGVGCRWGDGRPAVEEEGCKIFDYISPMGGANPDAFEEVNGWPWSLAGGACHAEGDKPYVEYPVCPINKNYHLQARDL</sequence>
<proteinExistence type="predicted"/>
<dbReference type="Proteomes" id="UP000708148">
    <property type="component" value="Unassembled WGS sequence"/>
</dbReference>
<accession>A0A8S1ISH1</accession>
<name>A0A8S1ISH1_9CHLO</name>
<comment type="caution">
    <text evidence="1">The sequence shown here is derived from an EMBL/GenBank/DDBJ whole genome shotgun (WGS) entry which is preliminary data.</text>
</comment>
<evidence type="ECO:0000313" key="1">
    <source>
        <dbReference type="EMBL" id="CAD7698214.1"/>
    </source>
</evidence>
<protein>
    <submittedName>
        <fullName evidence="1">Uncharacterized protein</fullName>
    </submittedName>
</protein>
<gene>
    <name evidence="1" type="ORF">OSTQU699_LOCUS3575</name>
</gene>